<dbReference type="EMBL" id="CP028843">
    <property type="protein sequence ID" value="AWB19959.1"/>
    <property type="molecule type" value="Genomic_DNA"/>
</dbReference>
<dbReference type="AlphaFoldDB" id="A0A2R4WEM1"/>
<organism evidence="2 3">
    <name type="scientific">Methylobacterium currus</name>
    <dbReference type="NCBI Taxonomy" id="2051553"/>
    <lineage>
        <taxon>Bacteria</taxon>
        <taxon>Pseudomonadati</taxon>
        <taxon>Pseudomonadota</taxon>
        <taxon>Alphaproteobacteria</taxon>
        <taxon>Hyphomicrobiales</taxon>
        <taxon>Methylobacteriaceae</taxon>
        <taxon>Methylobacterium</taxon>
    </lineage>
</organism>
<sequence>MRRMIVSVGLASSDRDTVIVRQMPWTVLPPARLEKDEAIPANATPRPSTGSSGPTRLRNISSSFDLSVFP</sequence>
<evidence type="ECO:0000313" key="3">
    <source>
        <dbReference type="Proteomes" id="UP000244755"/>
    </source>
</evidence>
<proteinExistence type="predicted"/>
<protein>
    <submittedName>
        <fullName evidence="2">Uncharacterized protein</fullName>
    </submittedName>
</protein>
<gene>
    <name evidence="2" type="ORF">DA075_02605</name>
</gene>
<evidence type="ECO:0000313" key="2">
    <source>
        <dbReference type="EMBL" id="AWB19959.1"/>
    </source>
</evidence>
<dbReference type="Proteomes" id="UP000244755">
    <property type="component" value="Chromosome 1"/>
</dbReference>
<reference evidence="2 3" key="1">
    <citation type="submission" date="2018-04" db="EMBL/GenBank/DDBJ databases">
        <title>Methylobacterium sp. PR1016A genome.</title>
        <authorList>
            <person name="Park W."/>
        </authorList>
    </citation>
    <scope>NUCLEOTIDE SEQUENCE [LARGE SCALE GENOMIC DNA]</scope>
    <source>
        <strain evidence="2 3">PR1016A</strain>
    </source>
</reference>
<feature type="region of interest" description="Disordered" evidence="1">
    <location>
        <begin position="35"/>
        <end position="70"/>
    </location>
</feature>
<dbReference type="KEGG" id="mee:DA075_02605"/>
<keyword evidence="3" id="KW-1185">Reference proteome</keyword>
<feature type="compositionally biased region" description="Polar residues" evidence="1">
    <location>
        <begin position="45"/>
        <end position="70"/>
    </location>
</feature>
<accession>A0A2R4WEM1</accession>
<evidence type="ECO:0000256" key="1">
    <source>
        <dbReference type="SAM" id="MobiDB-lite"/>
    </source>
</evidence>
<name>A0A2R4WEM1_9HYPH</name>